<accession>Q4DJL1</accession>
<dbReference type="AlphaFoldDB" id="Q4DJL1"/>
<proteinExistence type="predicted"/>
<dbReference type="EMBL" id="AAHK01000410">
    <property type="protein sequence ID" value="EAN92713.1"/>
    <property type="molecule type" value="Genomic_DNA"/>
</dbReference>
<dbReference type="Proteomes" id="UP000002296">
    <property type="component" value="Unassembled WGS sequence"/>
</dbReference>
<comment type="caution">
    <text evidence="2">The sequence shown here is derived from an EMBL/GenBank/DDBJ whole genome shotgun (WGS) entry which is preliminary data.</text>
</comment>
<protein>
    <submittedName>
        <fullName evidence="2">Uncharacterized protein</fullName>
    </submittedName>
</protein>
<dbReference type="InParanoid" id="Q4DJL1"/>
<evidence type="ECO:0000256" key="1">
    <source>
        <dbReference type="SAM" id="Phobius"/>
    </source>
</evidence>
<gene>
    <name evidence="2" type="ORF">Tc00.1047053505025.80</name>
</gene>
<dbReference type="RefSeq" id="XP_814564.1">
    <property type="nucleotide sequence ID" value="XM_809471.1"/>
</dbReference>
<keyword evidence="1" id="KW-0812">Transmembrane</keyword>
<name>Q4DJL1_TRYCC</name>
<dbReference type="KEGG" id="tcr:505025.80"/>
<keyword evidence="1" id="KW-1133">Transmembrane helix</keyword>
<feature type="transmembrane region" description="Helical" evidence="1">
    <location>
        <begin position="68"/>
        <end position="94"/>
    </location>
</feature>
<feature type="transmembrane region" description="Helical" evidence="1">
    <location>
        <begin position="153"/>
        <end position="174"/>
    </location>
</feature>
<evidence type="ECO:0000313" key="2">
    <source>
        <dbReference type="EMBL" id="EAN92713.1"/>
    </source>
</evidence>
<keyword evidence="3" id="KW-1185">Reference proteome</keyword>
<sequence length="266" mass="29795">MHTHAGPLVLSFAPHAPLPSCLAAWAEHRNCFCFVFIALSGRPLSLSPCVCVLLYGSNECVCAGRPTLVFFFLVLLLLLLLWLRAPLSFIYLFLSCLDCGRPKCPLFDIFLLFLPLLLGECQSLVSLSRQVFFFFLTCVMRQLIYFTLRPALLLVLLLMMSAMLFFGGCLAVSLTCPSFLDDLLRTDGAWASLVIVRDAFLRAQDASRVCGVVCEDRWVPVRIQASSTDREDSIRHCGFFWCCTKNLLDGAFVFNLLQLLWGKVGV</sequence>
<feature type="transmembrane region" description="Helical" evidence="1">
    <location>
        <begin position="32"/>
        <end position="56"/>
    </location>
</feature>
<organism evidence="2 3">
    <name type="scientific">Trypanosoma cruzi (strain CL Brener)</name>
    <dbReference type="NCBI Taxonomy" id="353153"/>
    <lineage>
        <taxon>Eukaryota</taxon>
        <taxon>Discoba</taxon>
        <taxon>Euglenozoa</taxon>
        <taxon>Kinetoplastea</taxon>
        <taxon>Metakinetoplastina</taxon>
        <taxon>Trypanosomatida</taxon>
        <taxon>Trypanosomatidae</taxon>
        <taxon>Trypanosoma</taxon>
        <taxon>Schizotrypanum</taxon>
    </lineage>
</organism>
<dbReference type="GeneID" id="3546126"/>
<feature type="transmembrane region" description="Helical" evidence="1">
    <location>
        <begin position="106"/>
        <end position="125"/>
    </location>
</feature>
<dbReference type="PaxDb" id="353153-Q4DJL1"/>
<keyword evidence="1" id="KW-0472">Membrane</keyword>
<reference evidence="2 3" key="1">
    <citation type="journal article" date="2005" name="Science">
        <title>The genome sequence of Trypanosoma cruzi, etiologic agent of Chagas disease.</title>
        <authorList>
            <person name="El-Sayed N.M."/>
            <person name="Myler P.J."/>
            <person name="Bartholomeu D.C."/>
            <person name="Nilsson D."/>
            <person name="Aggarwal G."/>
            <person name="Tran A.N."/>
            <person name="Ghedin E."/>
            <person name="Worthey E.A."/>
            <person name="Delcher A.L."/>
            <person name="Blandin G."/>
            <person name="Westenberger S.J."/>
            <person name="Caler E."/>
            <person name="Cerqueira G.C."/>
            <person name="Branche C."/>
            <person name="Haas B."/>
            <person name="Anupama A."/>
            <person name="Arner E."/>
            <person name="Aslund L."/>
            <person name="Attipoe P."/>
            <person name="Bontempi E."/>
            <person name="Bringaud F."/>
            <person name="Burton P."/>
            <person name="Cadag E."/>
            <person name="Campbell D.A."/>
            <person name="Carrington M."/>
            <person name="Crabtree J."/>
            <person name="Darban H."/>
            <person name="da Silveira J.F."/>
            <person name="de Jong P."/>
            <person name="Edwards K."/>
            <person name="Englund P.T."/>
            <person name="Fazelina G."/>
            <person name="Feldblyum T."/>
            <person name="Ferella M."/>
            <person name="Frasch A.C."/>
            <person name="Gull K."/>
            <person name="Horn D."/>
            <person name="Hou L."/>
            <person name="Huang Y."/>
            <person name="Kindlund E."/>
            <person name="Klingbeil M."/>
            <person name="Kluge S."/>
            <person name="Koo H."/>
            <person name="Lacerda D."/>
            <person name="Levin M.J."/>
            <person name="Lorenzi H."/>
            <person name="Louie T."/>
            <person name="Machado C.R."/>
            <person name="McCulloch R."/>
            <person name="McKenna A."/>
            <person name="Mizuno Y."/>
            <person name="Mottram J.C."/>
            <person name="Nelson S."/>
            <person name="Ochaya S."/>
            <person name="Osoegawa K."/>
            <person name="Pai G."/>
            <person name="Parsons M."/>
            <person name="Pentony M."/>
            <person name="Pettersson U."/>
            <person name="Pop M."/>
            <person name="Ramirez J.L."/>
            <person name="Rinta J."/>
            <person name="Robertson L."/>
            <person name="Salzberg S.L."/>
            <person name="Sanchez D.O."/>
            <person name="Seyler A."/>
            <person name="Sharma R."/>
            <person name="Shetty J."/>
            <person name="Simpson A.J."/>
            <person name="Sisk E."/>
            <person name="Tammi M.T."/>
            <person name="Tarleton R."/>
            <person name="Teixeira S."/>
            <person name="Van Aken S."/>
            <person name="Vogt C."/>
            <person name="Ward P.N."/>
            <person name="Wickstead B."/>
            <person name="Wortman J."/>
            <person name="White O."/>
            <person name="Fraser C.M."/>
            <person name="Stuart K.D."/>
            <person name="Andersson B."/>
        </authorList>
    </citation>
    <scope>NUCLEOTIDE SEQUENCE [LARGE SCALE GENOMIC DNA]</scope>
    <source>
        <strain evidence="2 3">CL Brener</strain>
    </source>
</reference>
<evidence type="ECO:0000313" key="3">
    <source>
        <dbReference type="Proteomes" id="UP000002296"/>
    </source>
</evidence>